<dbReference type="InterPro" id="IPR018759">
    <property type="entry name" value="BBP2_2"/>
</dbReference>
<organism evidence="2 3">
    <name type="scientific">Thalassolituus maritimus</name>
    <dbReference type="NCBI Taxonomy" id="484498"/>
    <lineage>
        <taxon>Bacteria</taxon>
        <taxon>Pseudomonadati</taxon>
        <taxon>Pseudomonadota</taxon>
        <taxon>Gammaproteobacteria</taxon>
        <taxon>Oceanospirillales</taxon>
        <taxon>Oceanospirillaceae</taxon>
        <taxon>Thalassolituus</taxon>
    </lineage>
</organism>
<protein>
    <recommendedName>
        <fullName evidence="4">Beta-barrel porin 2</fullName>
    </recommendedName>
</protein>
<dbReference type="Pfam" id="PF10082">
    <property type="entry name" value="BBP2_2"/>
    <property type="match status" value="1"/>
</dbReference>
<evidence type="ECO:0000256" key="1">
    <source>
        <dbReference type="SAM" id="SignalP"/>
    </source>
</evidence>
<feature type="chain" id="PRO_5047049043" description="Beta-barrel porin 2" evidence="1">
    <location>
        <begin position="22"/>
        <end position="403"/>
    </location>
</feature>
<gene>
    <name evidence="2" type="ORF">NBRC116585_26060</name>
</gene>
<evidence type="ECO:0000313" key="3">
    <source>
        <dbReference type="Proteomes" id="UP001481413"/>
    </source>
</evidence>
<evidence type="ECO:0008006" key="4">
    <source>
        <dbReference type="Google" id="ProtNLM"/>
    </source>
</evidence>
<dbReference type="EMBL" id="BAABWH010000008">
    <property type="protein sequence ID" value="GAA6146488.1"/>
    <property type="molecule type" value="Genomic_DNA"/>
</dbReference>
<evidence type="ECO:0000313" key="2">
    <source>
        <dbReference type="EMBL" id="GAA6146488.1"/>
    </source>
</evidence>
<comment type="caution">
    <text evidence="2">The sequence shown here is derived from an EMBL/GenBank/DDBJ whole genome shotgun (WGS) entry which is preliminary data.</text>
</comment>
<keyword evidence="3" id="KW-1185">Reference proteome</keyword>
<reference evidence="2 3" key="1">
    <citation type="submission" date="2024-04" db="EMBL/GenBank/DDBJ databases">
        <title>Draft genome sequence of Thalassolituus maritimus NBRC 116585.</title>
        <authorList>
            <person name="Miyakawa T."/>
            <person name="Kusuya Y."/>
            <person name="Miura T."/>
        </authorList>
    </citation>
    <scope>NUCLEOTIDE SEQUENCE [LARGE SCALE GENOMIC DNA]</scope>
    <source>
        <strain evidence="2 3">5NW40-0001</strain>
    </source>
</reference>
<accession>A0ABQ0A255</accession>
<keyword evidence="1" id="KW-0732">Signal</keyword>
<proteinExistence type="predicted"/>
<feature type="signal peptide" evidence="1">
    <location>
        <begin position="1"/>
        <end position="21"/>
    </location>
</feature>
<sequence>MKAWKLPLTTAIAGISLGAHAVEPQGIAMDSGVTLLPAVELSVEDNDNVYLQPEATQESSTITRLKPSIAVEADMGQTQLRVGFLAEKGIYSADENDNYTDTTFSAGAGFELTSRHQFDVSAELKSAHDARGASTATAQGSDALAVDPDEFDESTLDGSFTYGSSSALLNITAGLKRYEKEYKNNFDIGTRDRDYDKTTASLETSVAVSERTGILIDLSTTSIAYDNDSILAEQREGSLARALVGFSYDVSGKVTSSAKVGAAQRSFESDDIDSDTTLTWNVELQWTPRTYSTVTVYTAQTANETSVGGGYIDSNYSMISWDHKFSEYFALTGDISLASDAYYDVNGDTDREDDTLSYGLTGTYSPSKSLDVYANLKQAERDSTSTGLDYDQQVITLGLKLAI</sequence>
<dbReference type="RefSeq" id="WP_353295710.1">
    <property type="nucleotide sequence ID" value="NZ_BAABWH010000008.1"/>
</dbReference>
<name>A0ABQ0A255_9GAMM</name>
<dbReference type="SUPFAM" id="SSF56935">
    <property type="entry name" value="Porins"/>
    <property type="match status" value="1"/>
</dbReference>
<dbReference type="Proteomes" id="UP001481413">
    <property type="component" value="Unassembled WGS sequence"/>
</dbReference>